<gene>
    <name evidence="3" type="ORF">JFN88_06605</name>
</gene>
<dbReference type="Gene3D" id="2.30.42.10">
    <property type="match status" value="1"/>
</dbReference>
<feature type="transmembrane region" description="Helical" evidence="1">
    <location>
        <begin position="7"/>
        <end position="26"/>
    </location>
</feature>
<keyword evidence="1" id="KW-0812">Transmembrane</keyword>
<dbReference type="Gene3D" id="3.30.230.10">
    <property type="match status" value="1"/>
</dbReference>
<dbReference type="SUPFAM" id="SSF54211">
    <property type="entry name" value="Ribosomal protein S5 domain 2-like"/>
    <property type="match status" value="1"/>
</dbReference>
<dbReference type="Pfam" id="PF13180">
    <property type="entry name" value="PDZ_2"/>
    <property type="match status" value="1"/>
</dbReference>
<feature type="transmembrane region" description="Helical" evidence="1">
    <location>
        <begin position="117"/>
        <end position="138"/>
    </location>
</feature>
<keyword evidence="1" id="KW-0472">Membrane</keyword>
<evidence type="ECO:0000259" key="2">
    <source>
        <dbReference type="PROSITE" id="PS50106"/>
    </source>
</evidence>
<dbReference type="RefSeq" id="WP_199018546.1">
    <property type="nucleotide sequence ID" value="NZ_JAELUP010000016.1"/>
</dbReference>
<name>A0A934J626_9BACL</name>
<evidence type="ECO:0000313" key="3">
    <source>
        <dbReference type="EMBL" id="MBJ6360988.1"/>
    </source>
</evidence>
<dbReference type="GO" id="GO:0006508">
    <property type="term" value="P:proteolysis"/>
    <property type="evidence" value="ECO:0007669"/>
    <property type="project" value="InterPro"/>
</dbReference>
<feature type="transmembrane region" description="Helical" evidence="1">
    <location>
        <begin position="150"/>
        <end position="170"/>
    </location>
</feature>
<sequence length="473" mass="52088">MAGWQRLYGYGMAAVIVLCIAGELIWVPDVLHWKGIYWLDMLNWLVFLLLLPPVLWAAGAVQGLRWELEKEKALGELAHRERKRLTVSVIRKGAILAFSLICIVILLYMGIRRELSFMFLLVLAGLTILIWLAAIWDIIMFEIRNREKQFPWRGTTLFILSAAMLSMLFWPTSSLVTYPGLTINMNRYVHVEGGQPKGEIMGLLVFDRPAFPADYLYARLFPAYQFRPLESLGMSIGEYESLVRDLKTEADQLGSAIAFREAGIGKGIAKNGAKVLLVDTSGPASGQLHPGDVITRVNDSPVTSMDGLKEQMSKVLPGATVRIELLRKGEKLILELDTIRNPNDKQQAIMGIQAMDSLSLDLPLPVTFTSYFAHEGGPSHGAGLALTLLDQLTPGGITNGHRVAVTGTIDAGGGVGRIGGIEQKAFTAQRAGADVFFVPAGQEDDARKGAKRLNIVPVRTLDEIIGWLRKRTV</sequence>
<dbReference type="SUPFAM" id="SSF50156">
    <property type="entry name" value="PDZ domain-like"/>
    <property type="match status" value="1"/>
</dbReference>
<feature type="transmembrane region" description="Helical" evidence="1">
    <location>
        <begin position="46"/>
        <end position="68"/>
    </location>
</feature>
<evidence type="ECO:0000313" key="4">
    <source>
        <dbReference type="Proteomes" id="UP000640274"/>
    </source>
</evidence>
<comment type="caution">
    <text evidence="3">The sequence shown here is derived from an EMBL/GenBank/DDBJ whole genome shotgun (WGS) entry which is preliminary data.</text>
</comment>
<reference evidence="3" key="1">
    <citation type="submission" date="2020-12" db="EMBL/GenBank/DDBJ databases">
        <authorList>
            <person name="Huq M.A."/>
        </authorList>
    </citation>
    <scope>NUCLEOTIDE SEQUENCE</scope>
    <source>
        <strain evidence="3">MAHUQ-46</strain>
    </source>
</reference>
<dbReference type="SMART" id="SM00228">
    <property type="entry name" value="PDZ"/>
    <property type="match status" value="1"/>
</dbReference>
<dbReference type="Proteomes" id="UP000640274">
    <property type="component" value="Unassembled WGS sequence"/>
</dbReference>
<dbReference type="EMBL" id="JAELUP010000016">
    <property type="protein sequence ID" value="MBJ6360988.1"/>
    <property type="molecule type" value="Genomic_DNA"/>
</dbReference>
<dbReference type="InterPro" id="IPR036034">
    <property type="entry name" value="PDZ_sf"/>
</dbReference>
<dbReference type="Pfam" id="PF05362">
    <property type="entry name" value="Lon_C"/>
    <property type="match status" value="1"/>
</dbReference>
<organism evidence="3 4">
    <name type="scientific">Paenibacillus roseus</name>
    <dbReference type="NCBI Taxonomy" id="2798579"/>
    <lineage>
        <taxon>Bacteria</taxon>
        <taxon>Bacillati</taxon>
        <taxon>Bacillota</taxon>
        <taxon>Bacilli</taxon>
        <taxon>Bacillales</taxon>
        <taxon>Paenibacillaceae</taxon>
        <taxon>Paenibacillus</taxon>
    </lineage>
</organism>
<proteinExistence type="predicted"/>
<accession>A0A934J626</accession>
<dbReference type="InterPro" id="IPR020568">
    <property type="entry name" value="Ribosomal_Su5_D2-typ_SF"/>
</dbReference>
<dbReference type="AlphaFoldDB" id="A0A934J626"/>
<dbReference type="InterPro" id="IPR001478">
    <property type="entry name" value="PDZ"/>
</dbReference>
<keyword evidence="4" id="KW-1185">Reference proteome</keyword>
<dbReference type="GO" id="GO:0004176">
    <property type="term" value="F:ATP-dependent peptidase activity"/>
    <property type="evidence" value="ECO:0007669"/>
    <property type="project" value="InterPro"/>
</dbReference>
<keyword evidence="1" id="KW-1133">Transmembrane helix</keyword>
<feature type="domain" description="PDZ" evidence="2">
    <location>
        <begin position="242"/>
        <end position="305"/>
    </location>
</feature>
<protein>
    <submittedName>
        <fullName evidence="3">PDZ domain-containing protein</fullName>
    </submittedName>
</protein>
<dbReference type="InterPro" id="IPR014721">
    <property type="entry name" value="Ribsml_uS5_D2-typ_fold_subgr"/>
</dbReference>
<dbReference type="InterPro" id="IPR008269">
    <property type="entry name" value="Lon_proteolytic"/>
</dbReference>
<dbReference type="GO" id="GO:0004252">
    <property type="term" value="F:serine-type endopeptidase activity"/>
    <property type="evidence" value="ECO:0007669"/>
    <property type="project" value="InterPro"/>
</dbReference>
<evidence type="ECO:0000256" key="1">
    <source>
        <dbReference type="SAM" id="Phobius"/>
    </source>
</evidence>
<feature type="transmembrane region" description="Helical" evidence="1">
    <location>
        <begin position="89"/>
        <end position="111"/>
    </location>
</feature>
<dbReference type="PROSITE" id="PS50106">
    <property type="entry name" value="PDZ"/>
    <property type="match status" value="1"/>
</dbReference>